<sequence length="158" mass="17275">MPSTKHRTTDTCGDPSVAEVFYEGFSPSHTTHVLESHSAFVNADAIDADWQLQRGEFLAWKTPQTGTLPFYRLQSASANDFVFVISTTGSPPVVSGFATAPAIIGYVYPTQICDSVPLFTLFLPSATDHYYTIDATERQELISFGWTDQGIAAYVLPA</sequence>
<dbReference type="HOGENOM" id="CLU_093541_1_0_1"/>
<name>A0A067SAY1_GALM3</name>
<evidence type="ECO:0000313" key="3">
    <source>
        <dbReference type="Proteomes" id="UP000027222"/>
    </source>
</evidence>
<reference evidence="3" key="1">
    <citation type="journal article" date="2014" name="Proc. Natl. Acad. Sci. U.S.A.">
        <title>Extensive sampling of basidiomycete genomes demonstrates inadequacy of the white-rot/brown-rot paradigm for wood decay fungi.</title>
        <authorList>
            <person name="Riley R."/>
            <person name="Salamov A.A."/>
            <person name="Brown D.W."/>
            <person name="Nagy L.G."/>
            <person name="Floudas D."/>
            <person name="Held B.W."/>
            <person name="Levasseur A."/>
            <person name="Lombard V."/>
            <person name="Morin E."/>
            <person name="Otillar R."/>
            <person name="Lindquist E.A."/>
            <person name="Sun H."/>
            <person name="LaButti K.M."/>
            <person name="Schmutz J."/>
            <person name="Jabbour D."/>
            <person name="Luo H."/>
            <person name="Baker S.E."/>
            <person name="Pisabarro A.G."/>
            <person name="Walton J.D."/>
            <person name="Blanchette R.A."/>
            <person name="Henrissat B."/>
            <person name="Martin F."/>
            <person name="Cullen D."/>
            <person name="Hibbett D.S."/>
            <person name="Grigoriev I.V."/>
        </authorList>
    </citation>
    <scope>NUCLEOTIDE SEQUENCE [LARGE SCALE GENOMIC DNA]</scope>
    <source>
        <strain evidence="3">CBS 339.88</strain>
    </source>
</reference>
<organism evidence="2 3">
    <name type="scientific">Galerina marginata (strain CBS 339.88)</name>
    <dbReference type="NCBI Taxonomy" id="685588"/>
    <lineage>
        <taxon>Eukaryota</taxon>
        <taxon>Fungi</taxon>
        <taxon>Dikarya</taxon>
        <taxon>Basidiomycota</taxon>
        <taxon>Agaricomycotina</taxon>
        <taxon>Agaricomycetes</taxon>
        <taxon>Agaricomycetidae</taxon>
        <taxon>Agaricales</taxon>
        <taxon>Agaricineae</taxon>
        <taxon>Strophariaceae</taxon>
        <taxon>Galerina</taxon>
    </lineage>
</organism>
<dbReference type="InterPro" id="IPR043708">
    <property type="entry name" value="DUF5648"/>
</dbReference>
<dbReference type="STRING" id="685588.A0A067SAY1"/>
<evidence type="ECO:0000259" key="1">
    <source>
        <dbReference type="Pfam" id="PF18885"/>
    </source>
</evidence>
<proteinExistence type="predicted"/>
<dbReference type="OrthoDB" id="9971254at2759"/>
<dbReference type="AlphaFoldDB" id="A0A067SAY1"/>
<evidence type="ECO:0000313" key="2">
    <source>
        <dbReference type="EMBL" id="KDR68080.1"/>
    </source>
</evidence>
<protein>
    <recommendedName>
        <fullName evidence="1">DUF5648 domain-containing protein</fullName>
    </recommendedName>
</protein>
<accession>A0A067SAY1</accession>
<dbReference type="Proteomes" id="UP000027222">
    <property type="component" value="Unassembled WGS sequence"/>
</dbReference>
<keyword evidence="3" id="KW-1185">Reference proteome</keyword>
<feature type="domain" description="DUF5648" evidence="1">
    <location>
        <begin position="21"/>
        <end position="156"/>
    </location>
</feature>
<dbReference type="Pfam" id="PF18885">
    <property type="entry name" value="DUF5648"/>
    <property type="match status" value="1"/>
</dbReference>
<dbReference type="EMBL" id="KL142410">
    <property type="protein sequence ID" value="KDR68080.1"/>
    <property type="molecule type" value="Genomic_DNA"/>
</dbReference>
<gene>
    <name evidence="2" type="ORF">GALMADRAFT_78958</name>
</gene>